<reference evidence="2 3" key="1">
    <citation type="submission" date="2019-04" db="EMBL/GenBank/DDBJ databases">
        <title>Rhizobium terrae sp. nov., isolated from a paddy soil.</title>
        <authorList>
            <person name="Lin S.-Y."/>
            <person name="Hameed A."/>
            <person name="Huang H.-I."/>
            <person name="Young C.-C."/>
        </authorList>
    </citation>
    <scope>NUCLEOTIDE SEQUENCE [LARGE SCALE GENOMIC DNA]</scope>
    <source>
        <strain evidence="2 3">CC-HIH110</strain>
    </source>
</reference>
<dbReference type="EMBL" id="SSOA01000001">
    <property type="protein sequence ID" value="THF53935.1"/>
    <property type="molecule type" value="Genomic_DNA"/>
</dbReference>
<evidence type="ECO:0000256" key="1">
    <source>
        <dbReference type="SAM" id="MobiDB-lite"/>
    </source>
</evidence>
<accession>A0A4S4A5Z1</accession>
<feature type="region of interest" description="Disordered" evidence="1">
    <location>
        <begin position="1"/>
        <end position="22"/>
    </location>
</feature>
<evidence type="ECO:0000313" key="2">
    <source>
        <dbReference type="EMBL" id="THF53935.1"/>
    </source>
</evidence>
<dbReference type="Proteomes" id="UP000310754">
    <property type="component" value="Unassembled WGS sequence"/>
</dbReference>
<organism evidence="2 3">
    <name type="scientific">Allorhizobium terrae</name>
    <dbReference type="NCBI Taxonomy" id="1848972"/>
    <lineage>
        <taxon>Bacteria</taxon>
        <taxon>Pseudomonadati</taxon>
        <taxon>Pseudomonadota</taxon>
        <taxon>Alphaproteobacteria</taxon>
        <taxon>Hyphomicrobiales</taxon>
        <taxon>Rhizobiaceae</taxon>
        <taxon>Rhizobium/Agrobacterium group</taxon>
        <taxon>Allorhizobium</taxon>
    </lineage>
</organism>
<sequence length="69" mass="7912">MNHQSHKLAIIQGGKDQENAPDPIHQIAEDLQMLIKASTQGRYEMLSYLLEIALDEAMRESKDRSLHPR</sequence>
<evidence type="ECO:0000313" key="3">
    <source>
        <dbReference type="Proteomes" id="UP000310754"/>
    </source>
</evidence>
<dbReference type="RefSeq" id="WP_146933791.1">
    <property type="nucleotide sequence ID" value="NZ_SSOA01000001.1"/>
</dbReference>
<name>A0A4S4A5Z1_9HYPH</name>
<keyword evidence="3" id="KW-1185">Reference proteome</keyword>
<proteinExistence type="predicted"/>
<comment type="caution">
    <text evidence="2">The sequence shown here is derived from an EMBL/GenBank/DDBJ whole genome shotgun (WGS) entry which is preliminary data.</text>
</comment>
<protein>
    <submittedName>
        <fullName evidence="2">Uncharacterized protein</fullName>
    </submittedName>
</protein>
<gene>
    <name evidence="2" type="ORF">E6C51_02160</name>
</gene>
<dbReference type="AlphaFoldDB" id="A0A4S4A5Z1"/>